<accession>A0A1Y2AMA7</accession>
<proteinExistence type="predicted"/>
<evidence type="ECO:0000313" key="2">
    <source>
        <dbReference type="EMBL" id="ORY23624.1"/>
    </source>
</evidence>
<name>A0A1Y2AMA7_9TREE</name>
<comment type="caution">
    <text evidence="2">The sequence shown here is derived from an EMBL/GenBank/DDBJ whole genome shotgun (WGS) entry which is preliminary data.</text>
</comment>
<sequence length="110" mass="11909">MSSNAPIHASLPYPLPVSSTDFDMTKTREPATVPTDDEVKRRAQEMSSPIHSIPVSYTRRPDATVVPSHGTGYARTTDAQPSIMSGSPSGSNLPYPFPVVSEEITPIRLQ</sequence>
<reference evidence="2 3" key="1">
    <citation type="submission" date="2016-07" db="EMBL/GenBank/DDBJ databases">
        <title>Pervasive Adenine N6-methylation of Active Genes in Fungi.</title>
        <authorList>
            <consortium name="DOE Joint Genome Institute"/>
            <person name="Mondo S.J."/>
            <person name="Dannebaum R.O."/>
            <person name="Kuo R.C."/>
            <person name="Labutti K."/>
            <person name="Haridas S."/>
            <person name="Kuo A."/>
            <person name="Salamov A."/>
            <person name="Ahrendt S.R."/>
            <person name="Lipzen A."/>
            <person name="Sullivan W."/>
            <person name="Andreopoulos W.B."/>
            <person name="Clum A."/>
            <person name="Lindquist E."/>
            <person name="Daum C."/>
            <person name="Ramamoorthy G.K."/>
            <person name="Gryganskyi A."/>
            <person name="Culley D."/>
            <person name="Magnuson J.K."/>
            <person name="James T.Y."/>
            <person name="O'Malley M.A."/>
            <person name="Stajich J.E."/>
            <person name="Spatafora J.W."/>
            <person name="Visel A."/>
            <person name="Grigoriev I.V."/>
        </authorList>
    </citation>
    <scope>NUCLEOTIDE SEQUENCE [LARGE SCALE GENOMIC DNA]</scope>
    <source>
        <strain evidence="2 3">68-887.2</strain>
    </source>
</reference>
<keyword evidence="3" id="KW-1185">Reference proteome</keyword>
<feature type="region of interest" description="Disordered" evidence="1">
    <location>
        <begin position="1"/>
        <end position="98"/>
    </location>
</feature>
<dbReference type="Proteomes" id="UP000193986">
    <property type="component" value="Unassembled WGS sequence"/>
</dbReference>
<dbReference type="AlphaFoldDB" id="A0A1Y2AMA7"/>
<evidence type="ECO:0000313" key="3">
    <source>
        <dbReference type="Proteomes" id="UP000193986"/>
    </source>
</evidence>
<gene>
    <name evidence="2" type="ORF">BCR39DRAFT_548995</name>
</gene>
<dbReference type="EMBL" id="MCFC01000077">
    <property type="protein sequence ID" value="ORY23624.1"/>
    <property type="molecule type" value="Genomic_DNA"/>
</dbReference>
<organism evidence="2 3">
    <name type="scientific">Naematelia encephala</name>
    <dbReference type="NCBI Taxonomy" id="71784"/>
    <lineage>
        <taxon>Eukaryota</taxon>
        <taxon>Fungi</taxon>
        <taxon>Dikarya</taxon>
        <taxon>Basidiomycota</taxon>
        <taxon>Agaricomycotina</taxon>
        <taxon>Tremellomycetes</taxon>
        <taxon>Tremellales</taxon>
        <taxon>Naemateliaceae</taxon>
        <taxon>Naematelia</taxon>
    </lineage>
</organism>
<evidence type="ECO:0000256" key="1">
    <source>
        <dbReference type="SAM" id="MobiDB-lite"/>
    </source>
</evidence>
<protein>
    <submittedName>
        <fullName evidence="2">Uncharacterized protein</fullName>
    </submittedName>
</protein>
<dbReference type="InParanoid" id="A0A1Y2AMA7"/>
<feature type="compositionally biased region" description="Polar residues" evidence="1">
    <location>
        <begin position="77"/>
        <end position="92"/>
    </location>
</feature>